<comment type="catalytic activity">
    <reaction evidence="6">
        <text>methylglyoxal + H2O = (R)-lactate + H(+)</text>
        <dbReference type="Rhea" id="RHEA:27754"/>
        <dbReference type="ChEBI" id="CHEBI:15377"/>
        <dbReference type="ChEBI" id="CHEBI:15378"/>
        <dbReference type="ChEBI" id="CHEBI:16004"/>
        <dbReference type="ChEBI" id="CHEBI:17158"/>
        <dbReference type="EC" id="4.2.1.130"/>
    </reaction>
</comment>
<sequence>MASKNVIIALTSYNEVFYQDGTKTGVFVVEALHPFREYRSQGFNVQFVSETGTFGWDEHSLTETFLNGQDKEDFDNDNSEFQLALKKVKKPSEVNPDNYDIFFAAAGHGSCFDFPTAKGLQDLALRIYAKGGIVAAVCHGPVIFAGLNDKKTGKNIAEGKSLTGFTDEGEVVLNVLDLMREKNVPTVVDVFNKCGIKYLAPIGPWDDFSLTDGRIVTGVNPASATSTAKRSIIALSK</sequence>
<dbReference type="InterPro" id="IPR050325">
    <property type="entry name" value="Prot/Nucl_acid_deglycase"/>
</dbReference>
<dbReference type="Proteomes" id="UP001306508">
    <property type="component" value="Unassembled WGS sequence"/>
</dbReference>
<keyword evidence="3" id="KW-0346">Stress response</keyword>
<feature type="domain" description="DJ-1/PfpI" evidence="8">
    <location>
        <begin position="29"/>
        <end position="146"/>
    </location>
</feature>
<evidence type="ECO:0000256" key="4">
    <source>
        <dbReference type="ARBA" id="ARBA00023239"/>
    </source>
</evidence>
<comment type="subcellular location">
    <subcellularLocation>
        <location evidence="1">Cytoplasm</location>
        <location evidence="1">P-body</location>
    </subcellularLocation>
</comment>
<evidence type="ECO:0000313" key="9">
    <source>
        <dbReference type="EMBL" id="KAK5782225.1"/>
    </source>
</evidence>
<dbReference type="Gene3D" id="3.40.50.880">
    <property type="match status" value="1"/>
</dbReference>
<dbReference type="AlphaFoldDB" id="A0AAN7WKG1"/>
<dbReference type="InterPro" id="IPR002818">
    <property type="entry name" value="DJ-1/PfpI"/>
</dbReference>
<dbReference type="GO" id="GO:0000932">
    <property type="term" value="C:P-body"/>
    <property type="evidence" value="ECO:0007669"/>
    <property type="project" value="UniProtKB-SubCell"/>
</dbReference>
<gene>
    <name evidence="9" type="ORF">RI543_000155</name>
</gene>
<dbReference type="Pfam" id="PF01965">
    <property type="entry name" value="DJ-1_PfpI"/>
    <property type="match status" value="1"/>
</dbReference>
<evidence type="ECO:0000256" key="7">
    <source>
        <dbReference type="ARBA" id="ARBA00059996"/>
    </source>
</evidence>
<evidence type="ECO:0000256" key="1">
    <source>
        <dbReference type="ARBA" id="ARBA00004201"/>
    </source>
</evidence>
<name>A0AAN7WKG1_9SACH</name>
<dbReference type="GO" id="GO:0019172">
    <property type="term" value="F:glyoxalase III activity"/>
    <property type="evidence" value="ECO:0007669"/>
    <property type="project" value="UniProtKB-EC"/>
</dbReference>
<dbReference type="EMBL" id="JAWIZZ010000006">
    <property type="protein sequence ID" value="KAK5782225.1"/>
    <property type="molecule type" value="Genomic_DNA"/>
</dbReference>
<evidence type="ECO:0000256" key="3">
    <source>
        <dbReference type="ARBA" id="ARBA00023016"/>
    </source>
</evidence>
<protein>
    <recommendedName>
        <fullName evidence="2">D-lactate dehydratase</fullName>
        <ecNumber evidence="2">4.2.1.130</ecNumber>
    </recommendedName>
</protein>
<dbReference type="FunFam" id="3.40.50.880:FF:000051">
    <property type="entry name" value="Glutathione-independent glyoxalase HSP31"/>
    <property type="match status" value="1"/>
</dbReference>
<dbReference type="PANTHER" id="PTHR48094:SF11">
    <property type="entry name" value="GLUTATHIONE-INDEPENDENT GLYOXALASE HSP31-RELATED"/>
    <property type="match status" value="1"/>
</dbReference>
<comment type="function">
    <text evidence="7">Catalyzes the conversion of methylglyoxal (MG) to D-lactate in a single glutathione (GSH)-independent step. May play a role in detoxifying endogenously produced glyoxals. Involved in protection against reactive oxygen species (ROS). Important for viability in stationary phase. May negatively regulate TORC1 in response to nutrient limitation.</text>
</comment>
<dbReference type="InterPro" id="IPR029062">
    <property type="entry name" value="Class_I_gatase-like"/>
</dbReference>
<dbReference type="CDD" id="cd03147">
    <property type="entry name" value="GATase1_Ydr533c_like"/>
    <property type="match status" value="1"/>
</dbReference>
<evidence type="ECO:0000256" key="5">
    <source>
        <dbReference type="ARBA" id="ARBA00038493"/>
    </source>
</evidence>
<dbReference type="SUPFAM" id="SSF52317">
    <property type="entry name" value="Class I glutamine amidotransferase-like"/>
    <property type="match status" value="1"/>
</dbReference>
<dbReference type="EC" id="4.2.1.130" evidence="2"/>
<accession>A0AAN7WKG1</accession>
<organism evidence="9 10">
    <name type="scientific">Arxiozyma heterogenica</name>
    <dbReference type="NCBI Taxonomy" id="278026"/>
    <lineage>
        <taxon>Eukaryota</taxon>
        <taxon>Fungi</taxon>
        <taxon>Dikarya</taxon>
        <taxon>Ascomycota</taxon>
        <taxon>Saccharomycotina</taxon>
        <taxon>Saccharomycetes</taxon>
        <taxon>Saccharomycetales</taxon>
        <taxon>Saccharomycetaceae</taxon>
        <taxon>Arxiozyma</taxon>
    </lineage>
</organism>
<comment type="similarity">
    <text evidence="5">Belongs to the peptidase C56 family. HSP31-like subfamily.</text>
</comment>
<comment type="caution">
    <text evidence="9">The sequence shown here is derived from an EMBL/GenBank/DDBJ whole genome shotgun (WGS) entry which is preliminary data.</text>
</comment>
<proteinExistence type="inferred from homology"/>
<keyword evidence="10" id="KW-1185">Reference proteome</keyword>
<reference evidence="10" key="1">
    <citation type="submission" date="2023-07" db="EMBL/GenBank/DDBJ databases">
        <title>A draft genome of Kazachstania heterogenica Y-27499.</title>
        <authorList>
            <person name="Donic C."/>
            <person name="Kralova J.S."/>
            <person name="Fidel L."/>
            <person name="Ben-Dor S."/>
            <person name="Jung S."/>
        </authorList>
    </citation>
    <scope>NUCLEOTIDE SEQUENCE [LARGE SCALE GENOMIC DNA]</scope>
    <source>
        <strain evidence="10">Y27499</strain>
    </source>
</reference>
<keyword evidence="4" id="KW-0456">Lyase</keyword>
<evidence type="ECO:0000259" key="8">
    <source>
        <dbReference type="Pfam" id="PF01965"/>
    </source>
</evidence>
<evidence type="ECO:0000256" key="2">
    <source>
        <dbReference type="ARBA" id="ARBA00013134"/>
    </source>
</evidence>
<dbReference type="GO" id="GO:0019243">
    <property type="term" value="P:methylglyoxal catabolic process to D-lactate via S-lactoyl-glutathione"/>
    <property type="evidence" value="ECO:0007669"/>
    <property type="project" value="TreeGrafter"/>
</dbReference>
<dbReference type="GO" id="GO:0031669">
    <property type="term" value="P:cellular response to nutrient levels"/>
    <property type="evidence" value="ECO:0007669"/>
    <property type="project" value="UniProtKB-ARBA"/>
</dbReference>
<evidence type="ECO:0000256" key="6">
    <source>
        <dbReference type="ARBA" id="ARBA00048082"/>
    </source>
</evidence>
<dbReference type="PANTHER" id="PTHR48094">
    <property type="entry name" value="PROTEIN/NUCLEIC ACID DEGLYCASE DJ-1-RELATED"/>
    <property type="match status" value="1"/>
</dbReference>
<evidence type="ECO:0000313" key="10">
    <source>
        <dbReference type="Proteomes" id="UP001306508"/>
    </source>
</evidence>